<dbReference type="GeneID" id="98179443"/>
<comment type="caution">
    <text evidence="2">The sequence shown here is derived from an EMBL/GenBank/DDBJ whole genome shotgun (WGS) entry which is preliminary data.</text>
</comment>
<dbReference type="Proteomes" id="UP001628179">
    <property type="component" value="Unassembled WGS sequence"/>
</dbReference>
<proteinExistence type="predicted"/>
<keyword evidence="3" id="KW-1185">Reference proteome</keyword>
<accession>A0ABQ0GLB5</accession>
<evidence type="ECO:0000313" key="3">
    <source>
        <dbReference type="Proteomes" id="UP001628179"/>
    </source>
</evidence>
<gene>
    <name evidence="2" type="ORF">MFIFM68171_08700</name>
</gene>
<dbReference type="EMBL" id="BAAFSV010000005">
    <property type="protein sequence ID" value="GAB1318490.1"/>
    <property type="molecule type" value="Genomic_DNA"/>
</dbReference>
<evidence type="ECO:0000256" key="1">
    <source>
        <dbReference type="SAM" id="SignalP"/>
    </source>
</evidence>
<reference evidence="2 3" key="1">
    <citation type="submission" date="2024-09" db="EMBL/GenBank/DDBJ databases">
        <title>Itraconazole resistance in Madurella fahalii resulting from another homologue of gene encoding cytochrome P450 14-alpha sterol demethylase (CYP51).</title>
        <authorList>
            <person name="Yoshioka I."/>
            <person name="Fahal A.H."/>
            <person name="Kaneko S."/>
            <person name="Yaguchi T."/>
        </authorList>
    </citation>
    <scope>NUCLEOTIDE SEQUENCE [LARGE SCALE GENOMIC DNA]</scope>
    <source>
        <strain evidence="2 3">IFM 68171</strain>
    </source>
</reference>
<protein>
    <submittedName>
        <fullName evidence="2">Uncharacterized protein</fullName>
    </submittedName>
</protein>
<organism evidence="2 3">
    <name type="scientific">Madurella fahalii</name>
    <dbReference type="NCBI Taxonomy" id="1157608"/>
    <lineage>
        <taxon>Eukaryota</taxon>
        <taxon>Fungi</taxon>
        <taxon>Dikarya</taxon>
        <taxon>Ascomycota</taxon>
        <taxon>Pezizomycotina</taxon>
        <taxon>Sordariomycetes</taxon>
        <taxon>Sordariomycetidae</taxon>
        <taxon>Sordariales</taxon>
        <taxon>Sordariales incertae sedis</taxon>
        <taxon>Madurella</taxon>
    </lineage>
</organism>
<feature type="signal peptide" evidence="1">
    <location>
        <begin position="1"/>
        <end position="18"/>
    </location>
</feature>
<name>A0ABQ0GLB5_9PEZI</name>
<evidence type="ECO:0000313" key="2">
    <source>
        <dbReference type="EMBL" id="GAB1318490.1"/>
    </source>
</evidence>
<sequence length="331" mass="34659">MDLLRLLLLSTIVGRVSPSPIAQPEGAQGGVPGLEAADGILRDHGEHATSTPTATARSGVQPAPVSLETPLTAVPGGPMKPILERREALNLDASSQGYPAHETIIIYPLPTRPGCTTTLYETYGYPCHWDGTQTLYPSTTIQTRQVNCNGCENLLVQKDFYFCPNQRINATARVPTPSTYYSTICRPSGALGQEQIARRAPATTTTTTTTTGEGVLQSITGAPTAHPTPTLHSELRARRNRNDDGAAEAGAVHADRAATCATTLVVQPEKSAGKTQTSYAGYTTTTVLVDCRGCSALVVSTALAGYGPPGVFTTTTTVPVGAVTSYACRGG</sequence>
<feature type="chain" id="PRO_5045236789" evidence="1">
    <location>
        <begin position="19"/>
        <end position="331"/>
    </location>
</feature>
<dbReference type="RefSeq" id="XP_070920221.1">
    <property type="nucleotide sequence ID" value="XM_071064120.1"/>
</dbReference>
<keyword evidence="1" id="KW-0732">Signal</keyword>